<name>A2Q6G6_MEDTR</name>
<gene>
    <name evidence="1" type="ORF">MtrDRAFT_AC183371g16v1</name>
</gene>
<dbReference type="PANTHER" id="PTHR11017">
    <property type="entry name" value="LEUCINE-RICH REPEAT-CONTAINING PROTEIN"/>
    <property type="match status" value="1"/>
</dbReference>
<dbReference type="InterPro" id="IPR027417">
    <property type="entry name" value="P-loop_NTPase"/>
</dbReference>
<dbReference type="Gene3D" id="1.10.8.430">
    <property type="entry name" value="Helical domain of apoptotic protease-activating factors"/>
    <property type="match status" value="1"/>
</dbReference>
<dbReference type="InterPro" id="IPR042197">
    <property type="entry name" value="Apaf_helical"/>
</dbReference>
<sequence length="52" mass="5916">MDKNESLEVFSWIAFKESSPINGFADLSRDFIEYCKGLPLALQVIGSFLMTR</sequence>
<dbReference type="PANTHER" id="PTHR11017:SF271">
    <property type="entry name" value="DISEASE RESISTANCE PROTEIN (TIR-NBS-LRR CLASS) FAMILY"/>
    <property type="match status" value="1"/>
</dbReference>
<proteinExistence type="predicted"/>
<dbReference type="GO" id="GO:0043531">
    <property type="term" value="F:ADP binding"/>
    <property type="evidence" value="ECO:0007669"/>
    <property type="project" value="InterPro"/>
</dbReference>
<protein>
    <submittedName>
        <fullName evidence="1">Resistance gene analogue protein, putative</fullName>
    </submittedName>
</protein>
<dbReference type="EMBL" id="AC183371">
    <property type="protein sequence ID" value="ABN09186.1"/>
    <property type="molecule type" value="Genomic_DNA"/>
</dbReference>
<dbReference type="AlphaFoldDB" id="A2Q6G6"/>
<accession>A2Q6G6</accession>
<evidence type="ECO:0000313" key="1">
    <source>
        <dbReference type="EMBL" id="ABN09186.1"/>
    </source>
</evidence>
<reference evidence="1" key="1">
    <citation type="submission" date="2006-05" db="EMBL/GenBank/DDBJ databases">
        <authorList>
            <person name="Town C.D."/>
        </authorList>
    </citation>
    <scope>NUCLEOTIDE SEQUENCE</scope>
</reference>
<reference evidence="1" key="2">
    <citation type="submission" date="2007-03" db="EMBL/GenBank/DDBJ databases">
        <authorList>
            <consortium name="The International Medicago Genome Annotation Group"/>
        </authorList>
    </citation>
    <scope>NUCLEOTIDE SEQUENCE</scope>
</reference>
<dbReference type="SUPFAM" id="SSF52540">
    <property type="entry name" value="P-loop containing nucleoside triphosphate hydrolases"/>
    <property type="match status" value="1"/>
</dbReference>
<dbReference type="InterPro" id="IPR044974">
    <property type="entry name" value="Disease_R_plants"/>
</dbReference>
<dbReference type="GO" id="GO:0006952">
    <property type="term" value="P:defense response"/>
    <property type="evidence" value="ECO:0007669"/>
    <property type="project" value="InterPro"/>
</dbReference>
<organism evidence="1">
    <name type="scientific">Medicago truncatula</name>
    <name type="common">Barrel medic</name>
    <name type="synonym">Medicago tribuloides</name>
    <dbReference type="NCBI Taxonomy" id="3880"/>
    <lineage>
        <taxon>Eukaryota</taxon>
        <taxon>Viridiplantae</taxon>
        <taxon>Streptophyta</taxon>
        <taxon>Embryophyta</taxon>
        <taxon>Tracheophyta</taxon>
        <taxon>Spermatophyta</taxon>
        <taxon>Magnoliopsida</taxon>
        <taxon>eudicotyledons</taxon>
        <taxon>Gunneridae</taxon>
        <taxon>Pentapetalae</taxon>
        <taxon>rosids</taxon>
        <taxon>fabids</taxon>
        <taxon>Fabales</taxon>
        <taxon>Fabaceae</taxon>
        <taxon>Papilionoideae</taxon>
        <taxon>50 kb inversion clade</taxon>
        <taxon>NPAAA clade</taxon>
        <taxon>Hologalegina</taxon>
        <taxon>IRL clade</taxon>
        <taxon>Trifolieae</taxon>
        <taxon>Medicago</taxon>
    </lineage>
</organism>